<proteinExistence type="predicted"/>
<dbReference type="PANTHER" id="PTHR31286">
    <property type="entry name" value="GLYCINE-RICH CELL WALL STRUCTURAL PROTEIN 1.8-LIKE"/>
    <property type="match status" value="1"/>
</dbReference>
<dbReference type="Proteomes" id="UP000239757">
    <property type="component" value="Unassembled WGS sequence"/>
</dbReference>
<dbReference type="EMBL" id="KZ668239">
    <property type="protein sequence ID" value="PPR88549.1"/>
    <property type="molecule type" value="Genomic_DNA"/>
</dbReference>
<dbReference type="PANTHER" id="PTHR31286:SF153">
    <property type="entry name" value="DUF4283 DOMAIN PROTEIN"/>
    <property type="match status" value="1"/>
</dbReference>
<accession>A0A2P5WBT7</accession>
<dbReference type="Pfam" id="PF14111">
    <property type="entry name" value="DUF4283"/>
    <property type="match status" value="1"/>
</dbReference>
<evidence type="ECO:0000313" key="3">
    <source>
        <dbReference type="Proteomes" id="UP000239757"/>
    </source>
</evidence>
<sequence>MANLNMVDEGFANLNIMDEEEDPMMVVGDDIAVDEKYGLCLVGRVLTDNIVNFLSLRNILANLWHPLIGVSIVEIEEKYILFRFYSEIDLKQVMDGVRIQFKFHRSTIFWVQTHNLPIGFLMEGMARQFGDFVGRFLEYDLSLVTKGLSKFMQEEFEADRWARIEVDGDRRERSFGDDRTNRINHKEGKGLEGIMVKEGALFDI</sequence>
<name>A0A2P5WBT7_GOSBA</name>
<dbReference type="OrthoDB" id="1750606at2759"/>
<reference evidence="2 3" key="1">
    <citation type="submission" date="2015-01" db="EMBL/GenBank/DDBJ databases">
        <title>Genome of allotetraploid Gossypium barbadense reveals genomic plasticity and fiber elongation in cotton evolution.</title>
        <authorList>
            <person name="Chen X."/>
            <person name="Liu X."/>
            <person name="Zhao B."/>
            <person name="Zheng H."/>
            <person name="Hu Y."/>
            <person name="Lu G."/>
            <person name="Yang C."/>
            <person name="Chen J."/>
            <person name="Shan C."/>
            <person name="Zhang L."/>
            <person name="Zhou Y."/>
            <person name="Wang L."/>
            <person name="Guo W."/>
            <person name="Bai Y."/>
            <person name="Ruan J."/>
            <person name="Shangguan X."/>
            <person name="Mao Y."/>
            <person name="Jiang J."/>
            <person name="Zhu Y."/>
            <person name="Lei J."/>
            <person name="Kang H."/>
            <person name="Chen S."/>
            <person name="He X."/>
            <person name="Wang R."/>
            <person name="Wang Y."/>
            <person name="Chen J."/>
            <person name="Wang L."/>
            <person name="Yu S."/>
            <person name="Wang B."/>
            <person name="Wei J."/>
            <person name="Song S."/>
            <person name="Lu X."/>
            <person name="Gao Z."/>
            <person name="Gu W."/>
            <person name="Deng X."/>
            <person name="Ma D."/>
            <person name="Wang S."/>
            <person name="Liang W."/>
            <person name="Fang L."/>
            <person name="Cai C."/>
            <person name="Zhu X."/>
            <person name="Zhou B."/>
            <person name="Zhang Y."/>
            <person name="Chen Z."/>
            <person name="Xu S."/>
            <person name="Zhu R."/>
            <person name="Wang S."/>
            <person name="Zhang T."/>
            <person name="Zhao G."/>
        </authorList>
    </citation>
    <scope>NUCLEOTIDE SEQUENCE [LARGE SCALE GENOMIC DNA]</scope>
    <source>
        <strain evidence="3">cv. Xinhai21</strain>
        <tissue evidence="2">Leaf</tissue>
    </source>
</reference>
<protein>
    <recommendedName>
        <fullName evidence="1">DUF4283 domain-containing protein</fullName>
    </recommendedName>
</protein>
<feature type="domain" description="DUF4283" evidence="1">
    <location>
        <begin position="35"/>
        <end position="99"/>
    </location>
</feature>
<evidence type="ECO:0000259" key="1">
    <source>
        <dbReference type="Pfam" id="PF14111"/>
    </source>
</evidence>
<dbReference type="InterPro" id="IPR040256">
    <property type="entry name" value="At4g02000-like"/>
</dbReference>
<dbReference type="InterPro" id="IPR025558">
    <property type="entry name" value="DUF4283"/>
</dbReference>
<gene>
    <name evidence="2" type="ORF">GOBAR_AA32143</name>
</gene>
<dbReference type="AlphaFoldDB" id="A0A2P5WBT7"/>
<organism evidence="2 3">
    <name type="scientific">Gossypium barbadense</name>
    <name type="common">Sea Island cotton</name>
    <name type="synonym">Hibiscus barbadensis</name>
    <dbReference type="NCBI Taxonomy" id="3634"/>
    <lineage>
        <taxon>Eukaryota</taxon>
        <taxon>Viridiplantae</taxon>
        <taxon>Streptophyta</taxon>
        <taxon>Embryophyta</taxon>
        <taxon>Tracheophyta</taxon>
        <taxon>Spermatophyta</taxon>
        <taxon>Magnoliopsida</taxon>
        <taxon>eudicotyledons</taxon>
        <taxon>Gunneridae</taxon>
        <taxon>Pentapetalae</taxon>
        <taxon>rosids</taxon>
        <taxon>malvids</taxon>
        <taxon>Malvales</taxon>
        <taxon>Malvaceae</taxon>
        <taxon>Malvoideae</taxon>
        <taxon>Gossypium</taxon>
    </lineage>
</organism>
<evidence type="ECO:0000313" key="2">
    <source>
        <dbReference type="EMBL" id="PPR88549.1"/>
    </source>
</evidence>